<keyword evidence="1" id="KW-0472">Membrane</keyword>
<keyword evidence="1" id="KW-1133">Transmembrane helix</keyword>
<proteinExistence type="predicted"/>
<evidence type="ECO:0000313" key="2">
    <source>
        <dbReference type="EMBL" id="KAJ6996858.1"/>
    </source>
</evidence>
<name>A0AAD6W2H6_9ROSI</name>
<reference evidence="2" key="1">
    <citation type="journal article" date="2023" name="Mol. Ecol. Resour.">
        <title>Chromosome-level genome assembly of a triploid poplar Populus alba 'Berolinensis'.</title>
        <authorList>
            <person name="Chen S."/>
            <person name="Yu Y."/>
            <person name="Wang X."/>
            <person name="Wang S."/>
            <person name="Zhang T."/>
            <person name="Zhou Y."/>
            <person name="He R."/>
            <person name="Meng N."/>
            <person name="Wang Y."/>
            <person name="Liu W."/>
            <person name="Liu Z."/>
            <person name="Liu J."/>
            <person name="Guo Q."/>
            <person name="Huang H."/>
            <person name="Sederoff R.R."/>
            <person name="Wang G."/>
            <person name="Qu G."/>
            <person name="Chen S."/>
        </authorList>
    </citation>
    <scope>NUCLEOTIDE SEQUENCE</scope>
    <source>
        <strain evidence="2">SC-2020</strain>
    </source>
</reference>
<feature type="transmembrane region" description="Helical" evidence="1">
    <location>
        <begin position="18"/>
        <end position="35"/>
    </location>
</feature>
<keyword evidence="1" id="KW-0812">Transmembrane</keyword>
<protein>
    <submittedName>
        <fullName evidence="2">Uncharacterized protein</fullName>
    </submittedName>
</protein>
<comment type="caution">
    <text evidence="2">The sequence shown here is derived from an EMBL/GenBank/DDBJ whole genome shotgun (WGS) entry which is preliminary data.</text>
</comment>
<dbReference type="Proteomes" id="UP001164929">
    <property type="component" value="Chromosome 5"/>
</dbReference>
<dbReference type="AlphaFoldDB" id="A0AAD6W2H6"/>
<dbReference type="EMBL" id="JAQIZT010000005">
    <property type="protein sequence ID" value="KAJ6996858.1"/>
    <property type="molecule type" value="Genomic_DNA"/>
</dbReference>
<keyword evidence="3" id="KW-1185">Reference proteome</keyword>
<evidence type="ECO:0000313" key="3">
    <source>
        <dbReference type="Proteomes" id="UP001164929"/>
    </source>
</evidence>
<organism evidence="2 3">
    <name type="scientific">Populus alba x Populus x berolinensis</name>
    <dbReference type="NCBI Taxonomy" id="444605"/>
    <lineage>
        <taxon>Eukaryota</taxon>
        <taxon>Viridiplantae</taxon>
        <taxon>Streptophyta</taxon>
        <taxon>Embryophyta</taxon>
        <taxon>Tracheophyta</taxon>
        <taxon>Spermatophyta</taxon>
        <taxon>Magnoliopsida</taxon>
        <taxon>eudicotyledons</taxon>
        <taxon>Gunneridae</taxon>
        <taxon>Pentapetalae</taxon>
        <taxon>rosids</taxon>
        <taxon>fabids</taxon>
        <taxon>Malpighiales</taxon>
        <taxon>Salicaceae</taxon>
        <taxon>Saliceae</taxon>
        <taxon>Populus</taxon>
    </lineage>
</organism>
<accession>A0AAD6W2H6</accession>
<evidence type="ECO:0000256" key="1">
    <source>
        <dbReference type="SAM" id="Phobius"/>
    </source>
</evidence>
<gene>
    <name evidence="2" type="ORF">NC653_013443</name>
</gene>
<sequence>MYYLTLMAYYIYFNSSKVFYFLSLLILALFHMFVLKESVGDAQKFAAWVCKQEARVLFCLQFEESSSISAARHHDSNVSFYRVSVLSGLIA</sequence>